<evidence type="ECO:0000256" key="4">
    <source>
        <dbReference type="ARBA" id="ARBA00023136"/>
    </source>
</evidence>
<feature type="transmembrane region" description="Helical" evidence="5">
    <location>
        <begin position="161"/>
        <end position="181"/>
    </location>
</feature>
<feature type="transmembrane region" description="Helical" evidence="5">
    <location>
        <begin position="473"/>
        <end position="505"/>
    </location>
</feature>
<dbReference type="AlphaFoldDB" id="A0A401ZZN3"/>
<feature type="transmembrane region" description="Helical" evidence="5">
    <location>
        <begin position="517"/>
        <end position="534"/>
    </location>
</feature>
<keyword evidence="3 5" id="KW-1133">Transmembrane helix</keyword>
<dbReference type="GO" id="GO:0016020">
    <property type="term" value="C:membrane"/>
    <property type="evidence" value="ECO:0007669"/>
    <property type="project" value="UniProtKB-SubCell"/>
</dbReference>
<accession>A0A401ZZN3</accession>
<dbReference type="InterPro" id="IPR051533">
    <property type="entry name" value="WaaL-like"/>
</dbReference>
<feature type="transmembrane region" description="Helical" evidence="5">
    <location>
        <begin position="258"/>
        <end position="278"/>
    </location>
</feature>
<feature type="transmembrane region" description="Helical" evidence="5">
    <location>
        <begin position="71"/>
        <end position="94"/>
    </location>
</feature>
<protein>
    <recommendedName>
        <fullName evidence="6">O-antigen ligase-related domain-containing protein</fullName>
    </recommendedName>
</protein>
<proteinExistence type="predicted"/>
<feature type="transmembrane region" description="Helical" evidence="5">
    <location>
        <begin position="216"/>
        <end position="238"/>
    </location>
</feature>
<feature type="transmembrane region" description="Helical" evidence="5">
    <location>
        <begin position="40"/>
        <end position="59"/>
    </location>
</feature>
<dbReference type="Pfam" id="PF04932">
    <property type="entry name" value="Wzy_C"/>
    <property type="match status" value="1"/>
</dbReference>
<dbReference type="EMBL" id="BIFR01000001">
    <property type="protein sequence ID" value="GCE12252.1"/>
    <property type="molecule type" value="Genomic_DNA"/>
</dbReference>
<feature type="transmembrane region" description="Helical" evidence="5">
    <location>
        <begin position="193"/>
        <end position="209"/>
    </location>
</feature>
<keyword evidence="4 5" id="KW-0472">Membrane</keyword>
<evidence type="ECO:0000256" key="3">
    <source>
        <dbReference type="ARBA" id="ARBA00022989"/>
    </source>
</evidence>
<dbReference type="RefSeq" id="WP_161975402.1">
    <property type="nucleotide sequence ID" value="NZ_BIFR01000001.1"/>
</dbReference>
<keyword evidence="2 5" id="KW-0812">Transmembrane</keyword>
<evidence type="ECO:0000256" key="1">
    <source>
        <dbReference type="ARBA" id="ARBA00004141"/>
    </source>
</evidence>
<dbReference type="PANTHER" id="PTHR37422">
    <property type="entry name" value="TEICHURONIC ACID BIOSYNTHESIS PROTEIN TUAE"/>
    <property type="match status" value="1"/>
</dbReference>
<evidence type="ECO:0000256" key="5">
    <source>
        <dbReference type="SAM" id="Phobius"/>
    </source>
</evidence>
<evidence type="ECO:0000313" key="7">
    <source>
        <dbReference type="EMBL" id="GCE12252.1"/>
    </source>
</evidence>
<dbReference type="PANTHER" id="PTHR37422:SF13">
    <property type="entry name" value="LIPOPOLYSACCHARIDE BIOSYNTHESIS PROTEIN PA4999-RELATED"/>
    <property type="match status" value="1"/>
</dbReference>
<keyword evidence="8" id="KW-1185">Reference proteome</keyword>
<evidence type="ECO:0000259" key="6">
    <source>
        <dbReference type="Pfam" id="PF04932"/>
    </source>
</evidence>
<comment type="subcellular location">
    <subcellularLocation>
        <location evidence="1">Membrane</location>
        <topology evidence="1">Multi-pass membrane protein</topology>
    </subcellularLocation>
</comment>
<reference evidence="8" key="1">
    <citation type="submission" date="2018-12" db="EMBL/GenBank/DDBJ databases">
        <title>Tengunoibacter tsumagoiensis gen. nov., sp. nov., Dictyobacter kobayashii sp. nov., D. alpinus sp. nov., and D. joshuensis sp. nov. and description of Dictyobacteraceae fam. nov. within the order Ktedonobacterales isolated from Tengu-no-mugimeshi.</title>
        <authorList>
            <person name="Wang C.M."/>
            <person name="Zheng Y."/>
            <person name="Sakai Y."/>
            <person name="Toyoda A."/>
            <person name="Minakuchi Y."/>
            <person name="Abe K."/>
            <person name="Yokota A."/>
            <person name="Yabe S."/>
        </authorList>
    </citation>
    <scope>NUCLEOTIDE SEQUENCE [LARGE SCALE GENOMIC DNA]</scope>
    <source>
        <strain evidence="8">Uno3</strain>
    </source>
</reference>
<feature type="domain" description="O-antigen ligase-related" evidence="6">
    <location>
        <begin position="292"/>
        <end position="490"/>
    </location>
</feature>
<gene>
    <name evidence="7" type="ORF">KTT_21110</name>
</gene>
<evidence type="ECO:0000256" key="2">
    <source>
        <dbReference type="ARBA" id="ARBA00022692"/>
    </source>
</evidence>
<organism evidence="7 8">
    <name type="scientific">Tengunoibacter tsumagoiensis</name>
    <dbReference type="NCBI Taxonomy" id="2014871"/>
    <lineage>
        <taxon>Bacteria</taxon>
        <taxon>Bacillati</taxon>
        <taxon>Chloroflexota</taxon>
        <taxon>Ktedonobacteria</taxon>
        <taxon>Ktedonobacterales</taxon>
        <taxon>Dictyobacteraceae</taxon>
        <taxon>Tengunoibacter</taxon>
    </lineage>
</organism>
<comment type="caution">
    <text evidence="7">The sequence shown here is derived from an EMBL/GenBank/DDBJ whole genome shotgun (WGS) entry which is preliminary data.</text>
</comment>
<dbReference type="Proteomes" id="UP000287352">
    <property type="component" value="Unassembled WGS sequence"/>
</dbReference>
<feature type="transmembrane region" description="Helical" evidence="5">
    <location>
        <begin position="330"/>
        <end position="349"/>
    </location>
</feature>
<sequence length="578" mass="65197">MSSQHISLSHSDAQSRAQDMNEQTQLSPTVLLLQGTKSRWHDRLIEGALIISMALYYLIGNGNYKPHLGFLASLHPLFALPFFILFLCLCWYRLPFAVALLPLTLPYYLLQKTVVGHANFSLVEITLWLCLAIASIQWLLQRKKWRFHVSWSIMRERSGPFLWAAGIFCLFALLSISQAYQPSNAERAVREEVIGPLLYLLLVLICLRTRQDLLRLLSALFGTGLFIVILGIIQYFFFKNSIGPDASNLQRITTVYGSANNIALLIDYTLPIGIAFILGSVSWRARLLVGLLCLPFLFVLLQSDSRGGALVAIPVASLFVLAFSIRNRKVLLFGSLACAIIGIGVVSLYHDRIYQSIVTGHESQHTINNVVVNQSTAAKRLYLWESAWHMIQDSPWLGYGMDNWLCHYSNDWTNECLYTKYQQEHHPATIVNGLYQPGPTHPKIPAYWIIIDPQTGAFTGLSDEPNLSHPHNIFLHVWVSIGVFGLCAFVAVLILFYWLFARLLWYLNRTETSERSYLRWATIAVGGAMVAGLVQGQVDSAFLEQDLSFCFWTLVASLLLVRLLAGMPWRVLISNASN</sequence>
<feature type="transmembrane region" description="Helical" evidence="5">
    <location>
        <begin position="307"/>
        <end position="323"/>
    </location>
</feature>
<feature type="transmembrane region" description="Helical" evidence="5">
    <location>
        <begin position="114"/>
        <end position="140"/>
    </location>
</feature>
<feature type="transmembrane region" description="Helical" evidence="5">
    <location>
        <begin position="546"/>
        <end position="565"/>
    </location>
</feature>
<dbReference type="InterPro" id="IPR007016">
    <property type="entry name" value="O-antigen_ligase-rel_domated"/>
</dbReference>
<name>A0A401ZZN3_9CHLR</name>
<evidence type="ECO:0000313" key="8">
    <source>
        <dbReference type="Proteomes" id="UP000287352"/>
    </source>
</evidence>
<feature type="transmembrane region" description="Helical" evidence="5">
    <location>
        <begin position="285"/>
        <end position="301"/>
    </location>
</feature>